<name>A0A7C3ZC77_9BACT</name>
<proteinExistence type="predicted"/>
<organism evidence="1">
    <name type="scientific">Desulfobacca acetoxidans</name>
    <dbReference type="NCBI Taxonomy" id="60893"/>
    <lineage>
        <taxon>Bacteria</taxon>
        <taxon>Pseudomonadati</taxon>
        <taxon>Thermodesulfobacteriota</taxon>
        <taxon>Desulfobaccia</taxon>
        <taxon>Desulfobaccales</taxon>
        <taxon>Desulfobaccaceae</taxon>
        <taxon>Desulfobacca</taxon>
    </lineage>
</organism>
<sequence>MRLSKFPDIPPEVVRQHGVEELEHLRRRVCLWRDDYIRHATPDGGEEELFLCKDFIYEIEEYLYPYVRRLVETNHITPDECITFMDYCYAQVLEVAKYLGLETEFPH</sequence>
<gene>
    <name evidence="1" type="ORF">ENW96_08285</name>
</gene>
<dbReference type="AlphaFoldDB" id="A0A7C3ZC77"/>
<protein>
    <submittedName>
        <fullName evidence="1">Uncharacterized protein</fullName>
    </submittedName>
</protein>
<evidence type="ECO:0000313" key="1">
    <source>
        <dbReference type="EMBL" id="HGF34371.1"/>
    </source>
</evidence>
<accession>A0A7C3ZC77</accession>
<dbReference type="EMBL" id="DTMF01000207">
    <property type="protein sequence ID" value="HGF34371.1"/>
    <property type="molecule type" value="Genomic_DNA"/>
</dbReference>
<reference evidence="1" key="1">
    <citation type="journal article" date="2020" name="mSystems">
        <title>Genome- and Community-Level Interaction Insights into Carbon Utilization and Element Cycling Functions of Hydrothermarchaeota in Hydrothermal Sediment.</title>
        <authorList>
            <person name="Zhou Z."/>
            <person name="Liu Y."/>
            <person name="Xu W."/>
            <person name="Pan J."/>
            <person name="Luo Z.H."/>
            <person name="Li M."/>
        </authorList>
    </citation>
    <scope>NUCLEOTIDE SEQUENCE [LARGE SCALE GENOMIC DNA]</scope>
    <source>
        <strain evidence="1">SpSt-897</strain>
    </source>
</reference>
<comment type="caution">
    <text evidence="1">The sequence shown here is derived from an EMBL/GenBank/DDBJ whole genome shotgun (WGS) entry which is preliminary data.</text>
</comment>